<reference evidence="14" key="1">
    <citation type="journal article" date="2020" name="mSystems">
        <title>Genome- and Community-Level Interaction Insights into Carbon Utilization and Element Cycling Functions of Hydrothermarchaeota in Hydrothermal Sediment.</title>
        <authorList>
            <person name="Zhou Z."/>
            <person name="Liu Y."/>
            <person name="Xu W."/>
            <person name="Pan J."/>
            <person name="Luo Z.H."/>
            <person name="Li M."/>
        </authorList>
    </citation>
    <scope>NUCLEOTIDE SEQUENCE [LARGE SCALE GENOMIC DNA]</scope>
    <source>
        <strain evidence="14">HyVt-92</strain>
    </source>
</reference>
<dbReference type="GO" id="GO:0008444">
    <property type="term" value="F:CDP-diacylglycerol-glycerol-3-phosphate 3-phosphatidyltransferase activity"/>
    <property type="evidence" value="ECO:0007669"/>
    <property type="project" value="UniProtKB-UniRule"/>
</dbReference>
<evidence type="ECO:0000256" key="6">
    <source>
        <dbReference type="ARBA" id="ARBA00022989"/>
    </source>
</evidence>
<evidence type="ECO:0000256" key="10">
    <source>
        <dbReference type="ARBA" id="ARBA00023264"/>
    </source>
</evidence>
<evidence type="ECO:0000256" key="2">
    <source>
        <dbReference type="ARBA" id="ARBA00010441"/>
    </source>
</evidence>
<dbReference type="PROSITE" id="PS00379">
    <property type="entry name" value="CDP_ALCOHOL_P_TRANSF"/>
    <property type="match status" value="1"/>
</dbReference>
<keyword evidence="10" id="KW-1208">Phospholipid metabolism</keyword>
<dbReference type="Gene3D" id="1.20.120.1760">
    <property type="match status" value="1"/>
</dbReference>
<evidence type="ECO:0000256" key="3">
    <source>
        <dbReference type="ARBA" id="ARBA00022516"/>
    </source>
</evidence>
<keyword evidence="5 13" id="KW-0812">Transmembrane</keyword>
<feature type="transmembrane region" description="Helical" evidence="13">
    <location>
        <begin position="31"/>
        <end position="50"/>
    </location>
</feature>
<dbReference type="NCBIfam" id="TIGR00560">
    <property type="entry name" value="pgsA"/>
    <property type="match status" value="1"/>
</dbReference>
<name>A0A7V5I007_UNCAE</name>
<dbReference type="GO" id="GO:0016020">
    <property type="term" value="C:membrane"/>
    <property type="evidence" value="ECO:0007669"/>
    <property type="project" value="UniProtKB-SubCell"/>
</dbReference>
<protein>
    <recommendedName>
        <fullName evidence="11">CDP-diacylglycerol--glycerol-3-phosphate 3-phosphatidyltransferase</fullName>
        <ecNumber evidence="11">2.7.8.5</ecNumber>
    </recommendedName>
</protein>
<sequence>MNLANKITFFRIILIPFFILFLFFWGKVGVALSFLIFLIASFSDWMDGYIARRKSQITSLGKIMDPVADKILVYSAFICFIHFKIIPFWMIIILMARDFLVMALRAEAAYRGVLIVPTFAGKFKTFLEYGGIVSSFFYLLFSPIFLKSFFRFTTYFFMSLAV</sequence>
<keyword evidence="7" id="KW-0443">Lipid metabolism</keyword>
<dbReference type="InterPro" id="IPR050324">
    <property type="entry name" value="CDP-alcohol_PTase-I"/>
</dbReference>
<dbReference type="AlphaFoldDB" id="A0A7V5I007"/>
<dbReference type="Pfam" id="PF01066">
    <property type="entry name" value="CDP-OH_P_transf"/>
    <property type="match status" value="1"/>
</dbReference>
<keyword evidence="6 13" id="KW-1133">Transmembrane helix</keyword>
<dbReference type="EMBL" id="DRTT01000175">
    <property type="protein sequence ID" value="HHF99093.1"/>
    <property type="molecule type" value="Genomic_DNA"/>
</dbReference>
<evidence type="ECO:0000256" key="11">
    <source>
        <dbReference type="NCBIfam" id="TIGR00560"/>
    </source>
</evidence>
<gene>
    <name evidence="14" type="primary">pgsA</name>
    <name evidence="14" type="ORF">ENL39_06395</name>
</gene>
<organism evidence="14">
    <name type="scientific">Aerophobetes bacterium</name>
    <dbReference type="NCBI Taxonomy" id="2030807"/>
    <lineage>
        <taxon>Bacteria</taxon>
        <taxon>Candidatus Aerophobota</taxon>
    </lineage>
</organism>
<dbReference type="InterPro" id="IPR004570">
    <property type="entry name" value="Phosphatidylglycerol_P_synth"/>
</dbReference>
<dbReference type="PANTHER" id="PTHR14269:SF62">
    <property type="entry name" value="CDP-DIACYLGLYCEROL--GLYCEROL-3-PHOSPHATE 3-PHOSPHATIDYLTRANSFERASE 1, CHLOROPLASTIC"/>
    <property type="match status" value="1"/>
</dbReference>
<evidence type="ECO:0000256" key="7">
    <source>
        <dbReference type="ARBA" id="ARBA00023098"/>
    </source>
</evidence>
<comment type="subcellular location">
    <subcellularLocation>
        <location evidence="1">Membrane</location>
        <topology evidence="1">Multi-pass membrane protein</topology>
    </subcellularLocation>
</comment>
<evidence type="ECO:0000256" key="9">
    <source>
        <dbReference type="ARBA" id="ARBA00023209"/>
    </source>
</evidence>
<evidence type="ECO:0000313" key="14">
    <source>
        <dbReference type="EMBL" id="HHF99093.1"/>
    </source>
</evidence>
<evidence type="ECO:0000256" key="8">
    <source>
        <dbReference type="ARBA" id="ARBA00023136"/>
    </source>
</evidence>
<evidence type="ECO:0000256" key="5">
    <source>
        <dbReference type="ARBA" id="ARBA00022692"/>
    </source>
</evidence>
<dbReference type="PIRSF" id="PIRSF000847">
    <property type="entry name" value="Phos_ph_gly_syn"/>
    <property type="match status" value="1"/>
</dbReference>
<dbReference type="EC" id="2.7.8.5" evidence="11"/>
<dbReference type="InterPro" id="IPR000462">
    <property type="entry name" value="CDP-OH_P_trans"/>
</dbReference>
<proteinExistence type="inferred from homology"/>
<keyword evidence="4 12" id="KW-0808">Transferase</keyword>
<feature type="transmembrane region" description="Helical" evidence="13">
    <location>
        <begin position="7"/>
        <end position="25"/>
    </location>
</feature>
<dbReference type="Proteomes" id="UP000886070">
    <property type="component" value="Unassembled WGS sequence"/>
</dbReference>
<evidence type="ECO:0000256" key="1">
    <source>
        <dbReference type="ARBA" id="ARBA00004141"/>
    </source>
</evidence>
<dbReference type="InterPro" id="IPR043130">
    <property type="entry name" value="CDP-OH_PTrfase_TM_dom"/>
</dbReference>
<evidence type="ECO:0000256" key="12">
    <source>
        <dbReference type="RuleBase" id="RU003750"/>
    </source>
</evidence>
<comment type="similarity">
    <text evidence="2 12">Belongs to the CDP-alcohol phosphatidyltransferase class-I family.</text>
</comment>
<dbReference type="InterPro" id="IPR048254">
    <property type="entry name" value="CDP_ALCOHOL_P_TRANSF_CS"/>
</dbReference>
<dbReference type="GO" id="GO:0046474">
    <property type="term" value="P:glycerophospholipid biosynthetic process"/>
    <property type="evidence" value="ECO:0007669"/>
    <property type="project" value="TreeGrafter"/>
</dbReference>
<feature type="transmembrane region" description="Helical" evidence="13">
    <location>
        <begin position="71"/>
        <end position="96"/>
    </location>
</feature>
<keyword evidence="8 13" id="KW-0472">Membrane</keyword>
<feature type="non-terminal residue" evidence="14">
    <location>
        <position position="162"/>
    </location>
</feature>
<feature type="transmembrane region" description="Helical" evidence="13">
    <location>
        <begin position="129"/>
        <end position="150"/>
    </location>
</feature>
<dbReference type="PANTHER" id="PTHR14269">
    <property type="entry name" value="CDP-DIACYLGLYCEROL--GLYCEROL-3-PHOSPHATE 3-PHOSPHATIDYLTRANSFERASE-RELATED"/>
    <property type="match status" value="1"/>
</dbReference>
<evidence type="ECO:0000256" key="13">
    <source>
        <dbReference type="SAM" id="Phobius"/>
    </source>
</evidence>
<accession>A0A7V5I007</accession>
<keyword evidence="3" id="KW-0444">Lipid biosynthesis</keyword>
<comment type="caution">
    <text evidence="14">The sequence shown here is derived from an EMBL/GenBank/DDBJ whole genome shotgun (WGS) entry which is preliminary data.</text>
</comment>
<evidence type="ECO:0000256" key="4">
    <source>
        <dbReference type="ARBA" id="ARBA00022679"/>
    </source>
</evidence>
<keyword evidence="9" id="KW-0594">Phospholipid biosynthesis</keyword>